<evidence type="ECO:0000313" key="4">
    <source>
        <dbReference type="Proteomes" id="UP000184164"/>
    </source>
</evidence>
<dbReference type="PANTHER" id="PTHR33371">
    <property type="entry name" value="INTERMEMBRANE PHOSPHOLIPID TRANSPORT SYSTEM BINDING PROTEIN MLAD-RELATED"/>
    <property type="match status" value="1"/>
</dbReference>
<gene>
    <name evidence="3" type="ORF">SAMN05444274_10245</name>
</gene>
<evidence type="ECO:0000256" key="1">
    <source>
        <dbReference type="SAM" id="Phobius"/>
    </source>
</evidence>
<keyword evidence="1" id="KW-0472">Membrane</keyword>
<dbReference type="Proteomes" id="UP000184164">
    <property type="component" value="Unassembled WGS sequence"/>
</dbReference>
<keyword evidence="1" id="KW-1133">Transmembrane helix</keyword>
<proteinExistence type="predicted"/>
<name>A0A1M4VAN4_9BACT</name>
<evidence type="ECO:0000259" key="2">
    <source>
        <dbReference type="Pfam" id="PF02470"/>
    </source>
</evidence>
<dbReference type="PANTHER" id="PTHR33371:SF4">
    <property type="entry name" value="INTERMEMBRANE PHOSPHOLIPID TRANSPORT SYSTEM BINDING PROTEIN MLAD"/>
    <property type="match status" value="1"/>
</dbReference>
<dbReference type="STRING" id="1484053.SAMN05444274_10245"/>
<sequence>MKVSKYTKLGILIVLSVTILIWGLSYLKGNDIFKKIDQYHVVYNRIDGLSASNDVLLSGYKIGQVKKISFLPDHSGRLLVTFTIDSSIKLPKNTVAQIVSSDLMGTRIIKINLGTGSEFYSANDTIPGDVEDDLKEQVSMQVLPIKNKAEELLGTLDSAITVLTVIFNEDARKNLSESFKNINQTVYNIEKTTADLQEIVSTKKGNVERIITNLDTIITALNSSMDNFENTLSNISAISDTLARLPLSPIVQSIADATAKVNNILVQLESTDNTAGLLLNDDQLYASVSLLADNLNLLMNDIRVNPERYLKFSALDLGRKVYVNATGDVTGKIIFKVHLVSTETPISTDTDRFKGLGEIEEYIASEAYSYLVGSTSSFTEIVKLHEKALKKFPDASIVAFKNGRLIKLERALKSLK</sequence>
<dbReference type="AlphaFoldDB" id="A0A1M4VAN4"/>
<accession>A0A1M4VAN4</accession>
<evidence type="ECO:0000313" key="3">
    <source>
        <dbReference type="EMBL" id="SHE66065.1"/>
    </source>
</evidence>
<dbReference type="EMBL" id="FQUM01000002">
    <property type="protein sequence ID" value="SHE66065.1"/>
    <property type="molecule type" value="Genomic_DNA"/>
</dbReference>
<feature type="transmembrane region" description="Helical" evidence="1">
    <location>
        <begin position="6"/>
        <end position="27"/>
    </location>
</feature>
<reference evidence="3 4" key="1">
    <citation type="submission" date="2016-11" db="EMBL/GenBank/DDBJ databases">
        <authorList>
            <person name="Jaros S."/>
            <person name="Januszkiewicz K."/>
            <person name="Wedrychowicz H."/>
        </authorList>
    </citation>
    <scope>NUCLEOTIDE SEQUENCE [LARGE SCALE GENOMIC DNA]</scope>
    <source>
        <strain evidence="3 4">DSM 26910</strain>
    </source>
</reference>
<dbReference type="RefSeq" id="WP_072999008.1">
    <property type="nucleotide sequence ID" value="NZ_FQUM01000002.1"/>
</dbReference>
<dbReference type="OrthoDB" id="9769132at2"/>
<feature type="domain" description="Mce/MlaD" evidence="2">
    <location>
        <begin position="38"/>
        <end position="112"/>
    </location>
</feature>
<protein>
    <submittedName>
        <fullName evidence="3">Phospholipid/cholesterol/gamma-HCH transport system substrate-binding protein</fullName>
    </submittedName>
</protein>
<keyword evidence="1" id="KW-0812">Transmembrane</keyword>
<organism evidence="3 4">
    <name type="scientific">Mariniphaga anaerophila</name>
    <dbReference type="NCBI Taxonomy" id="1484053"/>
    <lineage>
        <taxon>Bacteria</taxon>
        <taxon>Pseudomonadati</taxon>
        <taxon>Bacteroidota</taxon>
        <taxon>Bacteroidia</taxon>
        <taxon>Marinilabiliales</taxon>
        <taxon>Prolixibacteraceae</taxon>
        <taxon>Mariniphaga</taxon>
    </lineage>
</organism>
<keyword evidence="4" id="KW-1185">Reference proteome</keyword>
<dbReference type="Pfam" id="PF02470">
    <property type="entry name" value="MlaD"/>
    <property type="match status" value="1"/>
</dbReference>
<dbReference type="InterPro" id="IPR003399">
    <property type="entry name" value="Mce/MlaD"/>
</dbReference>
<dbReference type="InterPro" id="IPR052336">
    <property type="entry name" value="MlaD_Phospholipid_Transporter"/>
</dbReference>